<protein>
    <submittedName>
        <fullName evidence="2">Uncharacterized protein</fullName>
    </submittedName>
</protein>
<feature type="non-terminal residue" evidence="2">
    <location>
        <position position="223"/>
    </location>
</feature>
<reference evidence="2 3" key="1">
    <citation type="journal article" date="2015" name="Nature">
        <title>rRNA introns, odd ribosomes, and small enigmatic genomes across a large radiation of phyla.</title>
        <authorList>
            <person name="Brown C.T."/>
            <person name="Hug L.A."/>
            <person name="Thomas B.C."/>
            <person name="Sharon I."/>
            <person name="Castelle C.J."/>
            <person name="Singh A."/>
            <person name="Wilkins M.J."/>
            <person name="Williams K.H."/>
            <person name="Banfield J.F."/>
        </authorList>
    </citation>
    <scope>NUCLEOTIDE SEQUENCE [LARGE SCALE GENOMIC DNA]</scope>
</reference>
<feature type="compositionally biased region" description="Basic and acidic residues" evidence="1">
    <location>
        <begin position="212"/>
        <end position="223"/>
    </location>
</feature>
<sequence length="223" mass="25066">MLKRYYLLPKSVQNALFDEKTSDTIHKTCLIRDAETHTSMVAKLTGRVLLGYLRPELFALEIQKETGIDMQKAQLVAHDLDMEIFSAVRLELKKLYPPTIQTPTVQTWMAQKTELQKPELRIMNYELRKEGATAPTAKPKYVIPIPEKFLRQTTDNQMQNVMRPDLQQPINEPTPVSSSKTNSADGNLKSAGGGQVSQIAKETSGNQGAEARPLEEKSNMARP</sequence>
<proteinExistence type="predicted"/>
<dbReference type="Proteomes" id="UP000034772">
    <property type="component" value="Unassembled WGS sequence"/>
</dbReference>
<dbReference type="EMBL" id="LCOZ01000043">
    <property type="protein sequence ID" value="KKU86577.1"/>
    <property type="molecule type" value="Genomic_DNA"/>
</dbReference>
<evidence type="ECO:0000313" key="3">
    <source>
        <dbReference type="Proteomes" id="UP000034772"/>
    </source>
</evidence>
<organism evidence="2 3">
    <name type="scientific">Candidatus Beckwithbacteria bacterium GW2011_GWC2_47_9</name>
    <dbReference type="NCBI Taxonomy" id="1618373"/>
    <lineage>
        <taxon>Bacteria</taxon>
        <taxon>Candidatus Beckwithiibacteriota</taxon>
    </lineage>
</organism>
<dbReference type="AlphaFoldDB" id="A0A0G1TXJ5"/>
<evidence type="ECO:0000313" key="2">
    <source>
        <dbReference type="EMBL" id="KKU86577.1"/>
    </source>
</evidence>
<feature type="compositionally biased region" description="Polar residues" evidence="1">
    <location>
        <begin position="168"/>
        <end position="185"/>
    </location>
</feature>
<comment type="caution">
    <text evidence="2">The sequence shown here is derived from an EMBL/GenBank/DDBJ whole genome shotgun (WGS) entry which is preliminary data.</text>
</comment>
<name>A0A0G1TXJ5_9BACT</name>
<evidence type="ECO:0000256" key="1">
    <source>
        <dbReference type="SAM" id="MobiDB-lite"/>
    </source>
</evidence>
<accession>A0A0G1TXJ5</accession>
<gene>
    <name evidence="2" type="ORF">UY17_C0043G0003</name>
</gene>
<feature type="region of interest" description="Disordered" evidence="1">
    <location>
        <begin position="165"/>
        <end position="223"/>
    </location>
</feature>
<feature type="compositionally biased region" description="Polar residues" evidence="1">
    <location>
        <begin position="196"/>
        <end position="207"/>
    </location>
</feature>